<protein>
    <submittedName>
        <fullName evidence="2">Uncharacterized protein</fullName>
    </submittedName>
</protein>
<feature type="region of interest" description="Disordered" evidence="1">
    <location>
        <begin position="210"/>
        <end position="269"/>
    </location>
</feature>
<feature type="compositionally biased region" description="Polar residues" evidence="1">
    <location>
        <begin position="225"/>
        <end position="253"/>
    </location>
</feature>
<dbReference type="Proteomes" id="UP000193986">
    <property type="component" value="Unassembled WGS sequence"/>
</dbReference>
<proteinExistence type="predicted"/>
<organism evidence="2 3">
    <name type="scientific">Naematelia encephala</name>
    <dbReference type="NCBI Taxonomy" id="71784"/>
    <lineage>
        <taxon>Eukaryota</taxon>
        <taxon>Fungi</taxon>
        <taxon>Dikarya</taxon>
        <taxon>Basidiomycota</taxon>
        <taxon>Agaricomycotina</taxon>
        <taxon>Tremellomycetes</taxon>
        <taxon>Tremellales</taxon>
        <taxon>Naemateliaceae</taxon>
        <taxon>Naematelia</taxon>
    </lineage>
</organism>
<dbReference type="InParanoid" id="A0A1Y2BA23"/>
<evidence type="ECO:0000256" key="1">
    <source>
        <dbReference type="SAM" id="MobiDB-lite"/>
    </source>
</evidence>
<feature type="compositionally biased region" description="Polar residues" evidence="1">
    <location>
        <begin position="147"/>
        <end position="164"/>
    </location>
</feature>
<dbReference type="AlphaFoldDB" id="A0A1Y2BA23"/>
<reference evidence="2 3" key="1">
    <citation type="submission" date="2016-07" db="EMBL/GenBank/DDBJ databases">
        <title>Pervasive Adenine N6-methylation of Active Genes in Fungi.</title>
        <authorList>
            <consortium name="DOE Joint Genome Institute"/>
            <person name="Mondo S.J."/>
            <person name="Dannebaum R.O."/>
            <person name="Kuo R.C."/>
            <person name="Labutti K."/>
            <person name="Haridas S."/>
            <person name="Kuo A."/>
            <person name="Salamov A."/>
            <person name="Ahrendt S.R."/>
            <person name="Lipzen A."/>
            <person name="Sullivan W."/>
            <person name="Andreopoulos W.B."/>
            <person name="Clum A."/>
            <person name="Lindquist E."/>
            <person name="Daum C."/>
            <person name="Ramamoorthy G.K."/>
            <person name="Gryganskyi A."/>
            <person name="Culley D."/>
            <person name="Magnuson J.K."/>
            <person name="James T.Y."/>
            <person name="O'Malley M.A."/>
            <person name="Stajich J.E."/>
            <person name="Spatafora J.W."/>
            <person name="Visel A."/>
            <person name="Grigoriev I.V."/>
        </authorList>
    </citation>
    <scope>NUCLEOTIDE SEQUENCE [LARGE SCALE GENOMIC DNA]</scope>
    <source>
        <strain evidence="2 3">68-887.2</strain>
    </source>
</reference>
<keyword evidence="3" id="KW-1185">Reference proteome</keyword>
<accession>A0A1Y2BA23</accession>
<gene>
    <name evidence="2" type="ORF">BCR39DRAFT_99097</name>
</gene>
<feature type="compositionally biased region" description="Polar residues" evidence="1">
    <location>
        <begin position="300"/>
        <end position="316"/>
    </location>
</feature>
<feature type="region of interest" description="Disordered" evidence="1">
    <location>
        <begin position="146"/>
        <end position="167"/>
    </location>
</feature>
<name>A0A1Y2BA23_9TREE</name>
<dbReference type="EMBL" id="MCFC01000016">
    <property type="protein sequence ID" value="ORY31307.1"/>
    <property type="molecule type" value="Genomic_DNA"/>
</dbReference>
<sequence length="399" mass="42697">MSVGGVGQICRFGRASVSPGILTKLMEVESLLHDPSTYTTYPKQWQPLLQHLCLSHTLIVLLLRTFPSSAFPEAAPSPFEDDSTSTLQIPASRSASSLISFGAQSRSRVGSFVDSDSGSMAPMRMPRQERLIEIAMPEPLAAKPVESTLNQDSSNADKQPTLQRRGSIVSIASAKSFTFSRKRSNSTGIPSPSQSGIISPIAVRTRLGKIAPPPISYPTPKRYGFSQQGGVRSRTSSESNRPGSIMSMQSSPSIHAAPDFSGRGTSAMDARGVSRSTVPMAASASVFTTHRGSLAASDPGRSSRQSDRGTGSTSQARWFPSRLAHSAASPLRRVEPAFDLPIPYIPGRAPLLRIFVPLSDRVRQWPSAEGAIAAVHELNKCGALKRLQLGDLVVSSMDI</sequence>
<evidence type="ECO:0000313" key="2">
    <source>
        <dbReference type="EMBL" id="ORY31307.1"/>
    </source>
</evidence>
<dbReference type="OrthoDB" id="3365519at2759"/>
<comment type="caution">
    <text evidence="2">The sequence shown here is derived from an EMBL/GenBank/DDBJ whole genome shotgun (WGS) entry which is preliminary data.</text>
</comment>
<evidence type="ECO:0000313" key="3">
    <source>
        <dbReference type="Proteomes" id="UP000193986"/>
    </source>
</evidence>
<feature type="region of interest" description="Disordered" evidence="1">
    <location>
        <begin position="289"/>
        <end position="316"/>
    </location>
</feature>
<dbReference type="STRING" id="71784.A0A1Y2BA23"/>